<dbReference type="VEuPathDB" id="FungiDB:ASPWEDRAFT_691062"/>
<evidence type="ECO:0000313" key="2">
    <source>
        <dbReference type="EMBL" id="OJJ31399.1"/>
    </source>
</evidence>
<accession>A0A1L9R911</accession>
<evidence type="ECO:0000256" key="1">
    <source>
        <dbReference type="SAM" id="Phobius"/>
    </source>
</evidence>
<dbReference type="EMBL" id="KV878216">
    <property type="protein sequence ID" value="OJJ31399.1"/>
    <property type="molecule type" value="Genomic_DNA"/>
</dbReference>
<reference evidence="3" key="1">
    <citation type="journal article" date="2017" name="Genome Biol.">
        <title>Comparative genomics reveals high biological diversity and specific adaptations in the industrially and medically important fungal genus Aspergillus.</title>
        <authorList>
            <person name="de Vries R.P."/>
            <person name="Riley R."/>
            <person name="Wiebenga A."/>
            <person name="Aguilar-Osorio G."/>
            <person name="Amillis S."/>
            <person name="Uchima C.A."/>
            <person name="Anderluh G."/>
            <person name="Asadollahi M."/>
            <person name="Askin M."/>
            <person name="Barry K."/>
            <person name="Battaglia E."/>
            <person name="Bayram O."/>
            <person name="Benocci T."/>
            <person name="Braus-Stromeyer S.A."/>
            <person name="Caldana C."/>
            <person name="Canovas D."/>
            <person name="Cerqueira G.C."/>
            <person name="Chen F."/>
            <person name="Chen W."/>
            <person name="Choi C."/>
            <person name="Clum A."/>
            <person name="Dos Santos R.A."/>
            <person name="Damasio A.R."/>
            <person name="Diallinas G."/>
            <person name="Emri T."/>
            <person name="Fekete E."/>
            <person name="Flipphi M."/>
            <person name="Freyberg S."/>
            <person name="Gallo A."/>
            <person name="Gournas C."/>
            <person name="Habgood R."/>
            <person name="Hainaut M."/>
            <person name="Harispe M.L."/>
            <person name="Henrissat B."/>
            <person name="Hilden K.S."/>
            <person name="Hope R."/>
            <person name="Hossain A."/>
            <person name="Karabika E."/>
            <person name="Karaffa L."/>
            <person name="Karanyi Z."/>
            <person name="Krasevec N."/>
            <person name="Kuo A."/>
            <person name="Kusch H."/>
            <person name="LaButti K."/>
            <person name="Lagendijk E.L."/>
            <person name="Lapidus A."/>
            <person name="Levasseur A."/>
            <person name="Lindquist E."/>
            <person name="Lipzen A."/>
            <person name="Logrieco A.F."/>
            <person name="MacCabe A."/>
            <person name="Maekelae M.R."/>
            <person name="Malavazi I."/>
            <person name="Melin P."/>
            <person name="Meyer V."/>
            <person name="Mielnichuk N."/>
            <person name="Miskei M."/>
            <person name="Molnar A.P."/>
            <person name="Mule G."/>
            <person name="Ngan C.Y."/>
            <person name="Orejas M."/>
            <person name="Orosz E."/>
            <person name="Ouedraogo J.P."/>
            <person name="Overkamp K.M."/>
            <person name="Park H.-S."/>
            <person name="Perrone G."/>
            <person name="Piumi F."/>
            <person name="Punt P.J."/>
            <person name="Ram A.F."/>
            <person name="Ramon A."/>
            <person name="Rauscher S."/>
            <person name="Record E."/>
            <person name="Riano-Pachon D.M."/>
            <person name="Robert V."/>
            <person name="Roehrig J."/>
            <person name="Ruller R."/>
            <person name="Salamov A."/>
            <person name="Salih N.S."/>
            <person name="Samson R.A."/>
            <person name="Sandor E."/>
            <person name="Sanguinetti M."/>
            <person name="Schuetze T."/>
            <person name="Sepcic K."/>
            <person name="Shelest E."/>
            <person name="Sherlock G."/>
            <person name="Sophianopoulou V."/>
            <person name="Squina F.M."/>
            <person name="Sun H."/>
            <person name="Susca A."/>
            <person name="Todd R.B."/>
            <person name="Tsang A."/>
            <person name="Unkles S.E."/>
            <person name="van de Wiele N."/>
            <person name="van Rossen-Uffink D."/>
            <person name="Oliveira J.V."/>
            <person name="Vesth T.C."/>
            <person name="Visser J."/>
            <person name="Yu J.-H."/>
            <person name="Zhou M."/>
            <person name="Andersen M.R."/>
            <person name="Archer D.B."/>
            <person name="Baker S.E."/>
            <person name="Benoit I."/>
            <person name="Brakhage A.A."/>
            <person name="Braus G.H."/>
            <person name="Fischer R."/>
            <person name="Frisvad J.C."/>
            <person name="Goldman G.H."/>
            <person name="Houbraken J."/>
            <person name="Oakley B."/>
            <person name="Pocsi I."/>
            <person name="Scazzocchio C."/>
            <person name="Seiboth B."/>
            <person name="vanKuyk P.A."/>
            <person name="Wortman J."/>
            <person name="Dyer P.S."/>
            <person name="Grigoriev I.V."/>
        </authorList>
    </citation>
    <scope>NUCLEOTIDE SEQUENCE [LARGE SCALE GENOMIC DNA]</scope>
    <source>
        <strain evidence="3">DTO 134E9</strain>
    </source>
</reference>
<feature type="transmembrane region" description="Helical" evidence="1">
    <location>
        <begin position="81"/>
        <end position="100"/>
    </location>
</feature>
<evidence type="ECO:0000313" key="3">
    <source>
        <dbReference type="Proteomes" id="UP000184383"/>
    </source>
</evidence>
<dbReference type="AlphaFoldDB" id="A0A1L9R911"/>
<keyword evidence="1" id="KW-1133">Transmembrane helix</keyword>
<proteinExistence type="predicted"/>
<dbReference type="Proteomes" id="UP000184383">
    <property type="component" value="Unassembled WGS sequence"/>
</dbReference>
<dbReference type="RefSeq" id="XP_040685076.1">
    <property type="nucleotide sequence ID" value="XM_040839016.1"/>
</dbReference>
<name>A0A1L9R911_ASPWE</name>
<keyword evidence="3" id="KW-1185">Reference proteome</keyword>
<gene>
    <name evidence="2" type="ORF">ASPWEDRAFT_691062</name>
</gene>
<protein>
    <submittedName>
        <fullName evidence="2">Uncharacterized protein</fullName>
    </submittedName>
</protein>
<organism evidence="2 3">
    <name type="scientific">Aspergillus wentii DTO 134E9</name>
    <dbReference type="NCBI Taxonomy" id="1073089"/>
    <lineage>
        <taxon>Eukaryota</taxon>
        <taxon>Fungi</taxon>
        <taxon>Dikarya</taxon>
        <taxon>Ascomycota</taxon>
        <taxon>Pezizomycotina</taxon>
        <taxon>Eurotiomycetes</taxon>
        <taxon>Eurotiomycetidae</taxon>
        <taxon>Eurotiales</taxon>
        <taxon>Aspergillaceae</taxon>
        <taxon>Aspergillus</taxon>
        <taxon>Aspergillus subgen. Cremei</taxon>
    </lineage>
</organism>
<keyword evidence="1" id="KW-0472">Membrane</keyword>
<dbReference type="GeneID" id="63754864"/>
<sequence>MVIVKIHPLPAYTNDMSDPQTPEDVREEMNNRLLEALSYGKLCTLGSYHPEVSLEEAGMNESLIFSRRRDRIYDWMRTRKSSFWVLLLVSIFLVWSFWSFSS</sequence>
<keyword evidence="1" id="KW-0812">Transmembrane</keyword>